<dbReference type="PANTHER" id="PTHR43283:SF14">
    <property type="entry name" value="BLL8153 PROTEIN"/>
    <property type="match status" value="1"/>
</dbReference>
<protein>
    <submittedName>
        <fullName evidence="3">Serine hydrolase</fullName>
    </submittedName>
</protein>
<dbReference type="SUPFAM" id="SSF56601">
    <property type="entry name" value="beta-lactamase/transpeptidase-like"/>
    <property type="match status" value="1"/>
</dbReference>
<evidence type="ECO:0000313" key="4">
    <source>
        <dbReference type="Proteomes" id="UP001216674"/>
    </source>
</evidence>
<proteinExistence type="predicted"/>
<dbReference type="PANTHER" id="PTHR43283">
    <property type="entry name" value="BETA-LACTAMASE-RELATED"/>
    <property type="match status" value="1"/>
</dbReference>
<reference evidence="3 4" key="1">
    <citation type="submission" date="2023-03" db="EMBL/GenBank/DDBJ databases">
        <title>Draft assemblies of triclosan tolerant bacteria isolated from returned activated sludge.</title>
        <authorList>
            <person name="Van Hamelsveld S."/>
        </authorList>
    </citation>
    <scope>NUCLEOTIDE SEQUENCE [LARGE SCALE GENOMIC DNA]</scope>
    <source>
        <strain evidence="3 4">GW210010_S58</strain>
    </source>
</reference>
<keyword evidence="3" id="KW-0378">Hydrolase</keyword>
<dbReference type="Gene3D" id="3.40.710.10">
    <property type="entry name" value="DD-peptidase/beta-lactamase superfamily"/>
    <property type="match status" value="1"/>
</dbReference>
<accession>A0ABT6ATF8</accession>
<evidence type="ECO:0000259" key="2">
    <source>
        <dbReference type="Pfam" id="PF00144"/>
    </source>
</evidence>
<sequence length="415" mass="45725">MKRSQRLVLALLLTGIASSASAAPDEDKLGKAQGYPIGTLNNYFFDESVRVGSFSSQGEIPRIKVNALAPSDSPMALSRSDSEPSIRWDVDHLKRLTVDDYLARQRIMGLLIIKDGVIQVERYQYDRKPSHRFLSNSMAKSITSLAVGIALHEGKIASLDDPAERYAPKLAGTLYGGTTIRNLLRMASGARFTENYDGKDDLARFGLVAARDGVEAAANLITERDAPQGARFSYGSAQTDMLAVVLRGATGMTLSEYLTPCLWQPIGAETSALWRVDGTGLEIAAGNFNATLRDYGRLGIVLANDGVRPDDPQHKQIISRDYLLDATDWHRFPEAFQPGKATPYYGYGYQFWVFPGEKRRFAFLGVYGQMILIDPELKLVMVQTAANATAKPGQTTLAKDADAFWRAIVRHYGSW</sequence>
<evidence type="ECO:0000313" key="3">
    <source>
        <dbReference type="EMBL" id="MDF3835906.1"/>
    </source>
</evidence>
<dbReference type="GO" id="GO:0016787">
    <property type="term" value="F:hydrolase activity"/>
    <property type="evidence" value="ECO:0007669"/>
    <property type="project" value="UniProtKB-KW"/>
</dbReference>
<dbReference type="InterPro" id="IPR012338">
    <property type="entry name" value="Beta-lactam/transpept-like"/>
</dbReference>
<organism evidence="3 4">
    <name type="scientific">Cupriavidus basilensis</name>
    <dbReference type="NCBI Taxonomy" id="68895"/>
    <lineage>
        <taxon>Bacteria</taxon>
        <taxon>Pseudomonadati</taxon>
        <taxon>Pseudomonadota</taxon>
        <taxon>Betaproteobacteria</taxon>
        <taxon>Burkholderiales</taxon>
        <taxon>Burkholderiaceae</taxon>
        <taxon>Cupriavidus</taxon>
    </lineage>
</organism>
<comment type="caution">
    <text evidence="3">The sequence shown here is derived from an EMBL/GenBank/DDBJ whole genome shotgun (WGS) entry which is preliminary data.</text>
</comment>
<dbReference type="InterPro" id="IPR001466">
    <property type="entry name" value="Beta-lactam-related"/>
</dbReference>
<gene>
    <name evidence="3" type="ORF">P3W85_23575</name>
</gene>
<name>A0ABT6ATF8_9BURK</name>
<dbReference type="EMBL" id="JARJLM010000393">
    <property type="protein sequence ID" value="MDF3835906.1"/>
    <property type="molecule type" value="Genomic_DNA"/>
</dbReference>
<feature type="chain" id="PRO_5046115334" evidence="1">
    <location>
        <begin position="23"/>
        <end position="415"/>
    </location>
</feature>
<keyword evidence="4" id="KW-1185">Reference proteome</keyword>
<dbReference type="Pfam" id="PF00144">
    <property type="entry name" value="Beta-lactamase"/>
    <property type="match status" value="1"/>
</dbReference>
<dbReference type="Proteomes" id="UP001216674">
    <property type="component" value="Unassembled WGS sequence"/>
</dbReference>
<dbReference type="InterPro" id="IPR050789">
    <property type="entry name" value="Diverse_Enzym_Activities"/>
</dbReference>
<keyword evidence="1" id="KW-0732">Signal</keyword>
<dbReference type="RefSeq" id="WP_276266559.1">
    <property type="nucleotide sequence ID" value="NZ_JARJLM010000393.1"/>
</dbReference>
<feature type="domain" description="Beta-lactamase-related" evidence="2">
    <location>
        <begin position="98"/>
        <end position="383"/>
    </location>
</feature>
<feature type="signal peptide" evidence="1">
    <location>
        <begin position="1"/>
        <end position="22"/>
    </location>
</feature>
<evidence type="ECO:0000256" key="1">
    <source>
        <dbReference type="SAM" id="SignalP"/>
    </source>
</evidence>